<dbReference type="OrthoDB" id="1751766at2759"/>
<keyword evidence="2" id="KW-1185">Reference proteome</keyword>
<dbReference type="Proteomes" id="UP000187406">
    <property type="component" value="Unassembled WGS sequence"/>
</dbReference>
<sequence>MHESRRRPFKFLNFWSSSQEFIPTVQKVWNETVSGNPLNRVHQKMRLLKSELKLFNNKFFNKPSSTVFHLREKMAILQTSLDANPSNSAARQDEKEVLEKLAHACSIEEMPYKQKSRVKWLKEGDSNTGYFHKMAALRRARNHITRIQSRSGGWLAG</sequence>
<name>A0A1Q3D2A2_CEPFO</name>
<dbReference type="AlphaFoldDB" id="A0A1Q3D2A2"/>
<protein>
    <submittedName>
        <fullName evidence="1">Uncharacterized protein</fullName>
    </submittedName>
</protein>
<reference evidence="2" key="1">
    <citation type="submission" date="2016-04" db="EMBL/GenBank/DDBJ databases">
        <title>Cephalotus genome sequencing.</title>
        <authorList>
            <person name="Fukushima K."/>
            <person name="Hasebe M."/>
            <person name="Fang X."/>
        </authorList>
    </citation>
    <scope>NUCLEOTIDE SEQUENCE [LARGE SCALE GENOMIC DNA]</scope>
    <source>
        <strain evidence="2">cv. St1</strain>
    </source>
</reference>
<gene>
    <name evidence="1" type="ORF">CFOL_v3_29859</name>
</gene>
<comment type="caution">
    <text evidence="1">The sequence shown here is derived from an EMBL/GenBank/DDBJ whole genome shotgun (WGS) entry which is preliminary data.</text>
</comment>
<organism evidence="1 2">
    <name type="scientific">Cephalotus follicularis</name>
    <name type="common">Albany pitcher plant</name>
    <dbReference type="NCBI Taxonomy" id="3775"/>
    <lineage>
        <taxon>Eukaryota</taxon>
        <taxon>Viridiplantae</taxon>
        <taxon>Streptophyta</taxon>
        <taxon>Embryophyta</taxon>
        <taxon>Tracheophyta</taxon>
        <taxon>Spermatophyta</taxon>
        <taxon>Magnoliopsida</taxon>
        <taxon>eudicotyledons</taxon>
        <taxon>Gunneridae</taxon>
        <taxon>Pentapetalae</taxon>
        <taxon>rosids</taxon>
        <taxon>fabids</taxon>
        <taxon>Oxalidales</taxon>
        <taxon>Cephalotaceae</taxon>
        <taxon>Cephalotus</taxon>
    </lineage>
</organism>
<evidence type="ECO:0000313" key="2">
    <source>
        <dbReference type="Proteomes" id="UP000187406"/>
    </source>
</evidence>
<dbReference type="EMBL" id="BDDD01003904">
    <property type="protein sequence ID" value="GAV86428.1"/>
    <property type="molecule type" value="Genomic_DNA"/>
</dbReference>
<proteinExistence type="predicted"/>
<evidence type="ECO:0000313" key="1">
    <source>
        <dbReference type="EMBL" id="GAV86428.1"/>
    </source>
</evidence>
<dbReference type="InParanoid" id="A0A1Q3D2A2"/>
<accession>A0A1Q3D2A2</accession>